<gene>
    <name evidence="1" type="ORF">TH68_02615</name>
</gene>
<reference evidence="1 2" key="1">
    <citation type="submission" date="2015-01" db="EMBL/GenBank/DDBJ databases">
        <title>Lifestyle Evolution in Cyanobacterial Symbionts of Sponges.</title>
        <authorList>
            <person name="Burgsdorf I."/>
            <person name="Slaby B.M."/>
            <person name="Handley K.M."/>
            <person name="Haber M."/>
            <person name="Blom J."/>
            <person name="Marshall C.W."/>
            <person name="Gilbert J.A."/>
            <person name="Hentschel U."/>
            <person name="Steindler L."/>
        </authorList>
    </citation>
    <scope>NUCLEOTIDE SEQUENCE [LARGE SCALE GENOMIC DNA]</scope>
    <source>
        <strain evidence="1">142</strain>
    </source>
</reference>
<proteinExistence type="predicted"/>
<evidence type="ECO:0000313" key="2">
    <source>
        <dbReference type="Proteomes" id="UP000035054"/>
    </source>
</evidence>
<comment type="caution">
    <text evidence="1">The sequence shown here is derived from an EMBL/GenBank/DDBJ whole genome shotgun (WGS) entry which is preliminary data.</text>
</comment>
<evidence type="ECO:0000313" key="1">
    <source>
        <dbReference type="EMBL" id="KKZ15029.1"/>
    </source>
</evidence>
<name>A0A6N3X638_9SYNE</name>
<dbReference type="Proteomes" id="UP000035054">
    <property type="component" value="Unassembled WGS sequence"/>
</dbReference>
<sequence>MEKVSSRISEETREAQLEGVLHWGIYGAVLLALTLRGDLPRFRLGLLGMALGSGTWIPAQAGMKRRG</sequence>
<organism evidence="1 2">
    <name type="scientific">Candidatus Synechococcus spongiarum 142</name>
    <dbReference type="NCBI Taxonomy" id="1608213"/>
    <lineage>
        <taxon>Bacteria</taxon>
        <taxon>Bacillati</taxon>
        <taxon>Cyanobacteriota</taxon>
        <taxon>Cyanophyceae</taxon>
        <taxon>Synechococcales</taxon>
        <taxon>Synechococcaceae</taxon>
        <taxon>Synechococcus</taxon>
    </lineage>
</organism>
<accession>A0A6N3X638</accession>
<dbReference type="AlphaFoldDB" id="A0A6N3X638"/>
<protein>
    <submittedName>
        <fullName evidence="1">Uncharacterized protein</fullName>
    </submittedName>
</protein>
<dbReference type="EMBL" id="JXUO01000083">
    <property type="protein sequence ID" value="KKZ15029.1"/>
    <property type="molecule type" value="Genomic_DNA"/>
</dbReference>